<sequence>MNNSLNNPVTRPNVVFFALRFFKHNWQVLTTVFLLNITVLYLFNHIFESIFPQLTLNLTTTNTDDLSALAVMDRLNVVNISWLFIKTFVEFFTIAVVTLILKSILDIVIEKNNNIPVTEIKDLQSGIGVKSLLVGFLPVVFSAPMLKLALLAIWRSFQFIIILLLIAVLVNILLFSLGGGVVAVTYIIFRLFSILIPLVVTILVVFRQYSFSDYLGDLKNLFTKRGADLFNCIIFIVFTLVLTPTLMIAIVAFTNVIGQALNILAVTNFLNTLVASYLTGFFSDLYLVVVFIMVFFYFESKETDSK</sequence>
<organism evidence="2 3">
    <name type="scientific">Psittacicella melopsittaci</name>
    <dbReference type="NCBI Taxonomy" id="2028576"/>
    <lineage>
        <taxon>Bacteria</taxon>
        <taxon>Pseudomonadati</taxon>
        <taxon>Pseudomonadota</taxon>
        <taxon>Gammaproteobacteria</taxon>
        <taxon>Pasteurellales</taxon>
        <taxon>Psittacicellaceae</taxon>
        <taxon>Psittacicella</taxon>
    </lineage>
</organism>
<comment type="caution">
    <text evidence="2">The sequence shown here is derived from an EMBL/GenBank/DDBJ whole genome shotgun (WGS) entry which is preliminary data.</text>
</comment>
<proteinExistence type="predicted"/>
<keyword evidence="1" id="KW-0472">Membrane</keyword>
<dbReference type="RefSeq" id="WP_119497418.1">
    <property type="nucleotide sequence ID" value="NZ_NRJH01000054.1"/>
</dbReference>
<feature type="transmembrane region" description="Helical" evidence="1">
    <location>
        <begin position="88"/>
        <end position="109"/>
    </location>
</feature>
<feature type="transmembrane region" description="Helical" evidence="1">
    <location>
        <begin position="129"/>
        <end position="150"/>
    </location>
</feature>
<evidence type="ECO:0000313" key="2">
    <source>
        <dbReference type="EMBL" id="RIY31772.1"/>
    </source>
</evidence>
<feature type="transmembrane region" description="Helical" evidence="1">
    <location>
        <begin position="227"/>
        <end position="254"/>
    </location>
</feature>
<dbReference type="Proteomes" id="UP000266258">
    <property type="component" value="Unassembled WGS sequence"/>
</dbReference>
<feature type="transmembrane region" description="Helical" evidence="1">
    <location>
        <begin position="26"/>
        <end position="43"/>
    </location>
</feature>
<feature type="transmembrane region" description="Helical" evidence="1">
    <location>
        <begin position="183"/>
        <end position="206"/>
    </location>
</feature>
<accession>A0A3A1Y0C7</accession>
<gene>
    <name evidence="2" type="ORF">CJP74_06260</name>
</gene>
<evidence type="ECO:0000313" key="3">
    <source>
        <dbReference type="Proteomes" id="UP000266258"/>
    </source>
</evidence>
<keyword evidence="1" id="KW-1133">Transmembrane helix</keyword>
<feature type="transmembrane region" description="Helical" evidence="1">
    <location>
        <begin position="274"/>
        <end position="298"/>
    </location>
</feature>
<evidence type="ECO:0000256" key="1">
    <source>
        <dbReference type="SAM" id="Phobius"/>
    </source>
</evidence>
<reference evidence="2 3" key="1">
    <citation type="submission" date="2017-08" db="EMBL/GenBank/DDBJ databases">
        <title>Reclassification of Bisgaard taxon 37 and 44.</title>
        <authorList>
            <person name="Christensen H."/>
        </authorList>
    </citation>
    <scope>NUCLEOTIDE SEQUENCE [LARGE SCALE GENOMIC DNA]</scope>
    <source>
        <strain evidence="2 3">B96_4</strain>
    </source>
</reference>
<keyword evidence="3" id="KW-1185">Reference proteome</keyword>
<protein>
    <submittedName>
        <fullName evidence="2">Uncharacterized protein</fullName>
    </submittedName>
</protein>
<dbReference type="AlphaFoldDB" id="A0A3A1Y0C7"/>
<feature type="transmembrane region" description="Helical" evidence="1">
    <location>
        <begin position="157"/>
        <end position="177"/>
    </location>
</feature>
<dbReference type="OrthoDB" id="5676607at2"/>
<keyword evidence="1" id="KW-0812">Transmembrane</keyword>
<dbReference type="EMBL" id="NRJH01000054">
    <property type="protein sequence ID" value="RIY31772.1"/>
    <property type="molecule type" value="Genomic_DNA"/>
</dbReference>
<name>A0A3A1Y0C7_9GAMM</name>